<dbReference type="STRING" id="1314783.A0A165ML10"/>
<evidence type="ECO:0008006" key="3">
    <source>
        <dbReference type="Google" id="ProtNLM"/>
    </source>
</evidence>
<evidence type="ECO:0000313" key="2">
    <source>
        <dbReference type="Proteomes" id="UP000076727"/>
    </source>
</evidence>
<dbReference type="Proteomes" id="UP000076727">
    <property type="component" value="Unassembled WGS sequence"/>
</dbReference>
<dbReference type="InterPro" id="IPR032675">
    <property type="entry name" value="LRR_dom_sf"/>
</dbReference>
<proteinExistence type="predicted"/>
<gene>
    <name evidence="1" type="ORF">DAEQUDRAFT_759123</name>
</gene>
<dbReference type="OrthoDB" id="2799938at2759"/>
<evidence type="ECO:0000313" key="1">
    <source>
        <dbReference type="EMBL" id="KZT65826.1"/>
    </source>
</evidence>
<dbReference type="AlphaFoldDB" id="A0A165ML10"/>
<protein>
    <recommendedName>
        <fullName evidence="3">F-box domain-containing protein</fullName>
    </recommendedName>
</protein>
<keyword evidence="2" id="KW-1185">Reference proteome</keyword>
<dbReference type="EMBL" id="KV429099">
    <property type="protein sequence ID" value="KZT65826.1"/>
    <property type="molecule type" value="Genomic_DNA"/>
</dbReference>
<name>A0A165ML10_9APHY</name>
<dbReference type="Gene3D" id="3.80.10.10">
    <property type="entry name" value="Ribonuclease Inhibitor"/>
    <property type="match status" value="1"/>
</dbReference>
<reference evidence="1 2" key="1">
    <citation type="journal article" date="2016" name="Mol. Biol. Evol.">
        <title>Comparative Genomics of Early-Diverging Mushroom-Forming Fungi Provides Insights into the Origins of Lignocellulose Decay Capabilities.</title>
        <authorList>
            <person name="Nagy L.G."/>
            <person name="Riley R."/>
            <person name="Tritt A."/>
            <person name="Adam C."/>
            <person name="Daum C."/>
            <person name="Floudas D."/>
            <person name="Sun H."/>
            <person name="Yadav J.S."/>
            <person name="Pangilinan J."/>
            <person name="Larsson K.H."/>
            <person name="Matsuura K."/>
            <person name="Barry K."/>
            <person name="Labutti K."/>
            <person name="Kuo R."/>
            <person name="Ohm R.A."/>
            <person name="Bhattacharya S.S."/>
            <person name="Shirouzu T."/>
            <person name="Yoshinaga Y."/>
            <person name="Martin F.M."/>
            <person name="Grigoriev I.V."/>
            <person name="Hibbett D.S."/>
        </authorList>
    </citation>
    <scope>NUCLEOTIDE SEQUENCE [LARGE SCALE GENOMIC DNA]</scope>
    <source>
        <strain evidence="1 2">L-15889</strain>
    </source>
</reference>
<accession>A0A165ML10</accession>
<organism evidence="1 2">
    <name type="scientific">Daedalea quercina L-15889</name>
    <dbReference type="NCBI Taxonomy" id="1314783"/>
    <lineage>
        <taxon>Eukaryota</taxon>
        <taxon>Fungi</taxon>
        <taxon>Dikarya</taxon>
        <taxon>Basidiomycota</taxon>
        <taxon>Agaricomycotina</taxon>
        <taxon>Agaricomycetes</taxon>
        <taxon>Polyporales</taxon>
        <taxon>Fomitopsis</taxon>
    </lineage>
</organism>
<sequence>MSLNANWVPVQGRPLQHPSNPFWVLFRLPSPIWNLLALAMSYRATRSINLQFIPVGIHDFAKLTSLPSLETLEIVLDSNLGVNALANRRDERATSAKTFASLKDLNFTVGSIQRYESLASFKFPALEALRLVFQTSAESTLSQPHLAIIASQCNPEVLSALTIQDDRDDLELEDVALVTSPTIAISPSHLRHVLAFRALRHFAVFASPWVTEYDDPILLDIATSWPKLEYLDLNTEVWKAAGCPELWSLALLLDARGCVQYDELVDHADAGRDSDDGEVCDLDLETLVLAWSPIAEPEKVTAALSYVLLPNVEIRHGGIWVQRNMEEYRWGDVDQELKEFSSQWKTVESLLPIFYRVREAERERARRLVEQGKSGLI</sequence>